<sequence>MSCTDKIITWNNEFNSYDGTSIFDIIYNAFNNHNDVVLGYDAIVSQFFSIFGKCEQEHVFGEAEIKEKIMVEVDDKMTSQQLNELPKGFLNKLNLQVYGLGKYTNLLKNVMSKANISSHIFALSSMSNRFDYVAYTFCKNPDIKIDASQSIVSHFIDLMKIFINLPVSKSTQNYEALKFYLVLITKIYEKQYLGKCDANFFHNLIQKNAGSGAPVSGHIEKLATVSHTCKLNVKRFCATIRYPDLVYYSKIITRHNNENNTLYLDTMHLCPKEDTTNSHPIKHTSDKTNVHPIKHASNQIRLNPSRTTQTLSNEKNNDCGLM</sequence>
<proteinExistence type="predicted"/>
<evidence type="ECO:0000313" key="2">
    <source>
        <dbReference type="EMBL" id="ATZ80720.1"/>
    </source>
</evidence>
<dbReference type="EMBL" id="MF782455">
    <property type="protein sequence ID" value="ATZ80720.1"/>
    <property type="molecule type" value="Genomic_DNA"/>
</dbReference>
<gene>
    <name evidence="2" type="ORF">BMW23_0674</name>
</gene>
<keyword evidence="3" id="KW-1185">Reference proteome</keyword>
<feature type="region of interest" description="Disordered" evidence="1">
    <location>
        <begin position="275"/>
        <end position="297"/>
    </location>
</feature>
<name>A0A2H4UUX3_9VIRU</name>
<dbReference type="Proteomes" id="UP000240325">
    <property type="component" value="Segment"/>
</dbReference>
<evidence type="ECO:0000313" key="3">
    <source>
        <dbReference type="Proteomes" id="UP000240325"/>
    </source>
</evidence>
<reference evidence="2" key="1">
    <citation type="journal article" date="2017" name="Elife">
        <title>The kinetoplastid-infecting Bodo saltans virus (BsV), a window into the most abundant giant viruses in the sea.</title>
        <authorList>
            <person name="Deeg C.M."/>
            <person name="Chow C.-E.T."/>
            <person name="Suttle C.A."/>
        </authorList>
    </citation>
    <scope>NUCLEOTIDE SEQUENCE</scope>
    <source>
        <strain evidence="2">NG1</strain>
    </source>
</reference>
<organism evidence="2">
    <name type="scientific">Bodo saltans virus</name>
    <dbReference type="NCBI Taxonomy" id="2024608"/>
    <lineage>
        <taxon>Viruses</taxon>
        <taxon>Varidnaviria</taxon>
        <taxon>Bamfordvirae</taxon>
        <taxon>Nucleocytoviricota</taxon>
        <taxon>Megaviricetes</taxon>
        <taxon>Imitervirales</taxon>
        <taxon>Mimiviridae</taxon>
        <taxon>Klosneuvirinae</taxon>
        <taxon>Theiavirus</taxon>
        <taxon>Theiavirus salishense</taxon>
    </lineage>
</organism>
<accession>A0A2H4UUX3</accession>
<protein>
    <submittedName>
        <fullName evidence="2">Uncharacterized protein</fullName>
    </submittedName>
</protein>
<evidence type="ECO:0000256" key="1">
    <source>
        <dbReference type="SAM" id="MobiDB-lite"/>
    </source>
</evidence>